<accession>A0ABY6KJT4</accession>
<dbReference type="Gene3D" id="3.60.10.10">
    <property type="entry name" value="Endonuclease/exonuclease/phosphatase"/>
    <property type="match status" value="1"/>
</dbReference>
<dbReference type="SUPFAM" id="SSF56672">
    <property type="entry name" value="DNA/RNA polymerases"/>
    <property type="match status" value="1"/>
</dbReference>
<keyword evidence="5 7" id="KW-1133">Transmembrane helix</keyword>
<dbReference type="InterPro" id="IPR038377">
    <property type="entry name" value="Na/Glc_symporter_sf"/>
</dbReference>
<reference evidence="10 11" key="1">
    <citation type="submission" date="2022-01" db="EMBL/GenBank/DDBJ databases">
        <title>A chromosomal length assembly of Cordylochernes scorpioides.</title>
        <authorList>
            <person name="Zeh D."/>
            <person name="Zeh J."/>
        </authorList>
    </citation>
    <scope>NUCLEOTIDE SEQUENCE [LARGE SCALE GENOMIC DNA]</scope>
    <source>
        <strain evidence="10">IN4F17</strain>
        <tissue evidence="10">Whole Body</tissue>
    </source>
</reference>
<protein>
    <submittedName>
        <fullName evidence="10">Uncharacterized protein</fullName>
    </submittedName>
</protein>
<evidence type="ECO:0000259" key="8">
    <source>
        <dbReference type="Pfam" id="PF00078"/>
    </source>
</evidence>
<keyword evidence="3" id="KW-0813">Transport</keyword>
<dbReference type="Gene3D" id="1.20.1730.10">
    <property type="entry name" value="Sodium/glucose cotransporter"/>
    <property type="match status" value="2"/>
</dbReference>
<dbReference type="SUPFAM" id="SSF56219">
    <property type="entry name" value="DNase I-like"/>
    <property type="match status" value="1"/>
</dbReference>
<gene>
    <name evidence="10" type="ORF">LAZ67_6000457</name>
</gene>
<dbReference type="InterPro" id="IPR031155">
    <property type="entry name" value="DUR"/>
</dbReference>
<organism evidence="10 11">
    <name type="scientific">Cordylochernes scorpioides</name>
    <dbReference type="NCBI Taxonomy" id="51811"/>
    <lineage>
        <taxon>Eukaryota</taxon>
        <taxon>Metazoa</taxon>
        <taxon>Ecdysozoa</taxon>
        <taxon>Arthropoda</taxon>
        <taxon>Chelicerata</taxon>
        <taxon>Arachnida</taxon>
        <taxon>Pseudoscorpiones</taxon>
        <taxon>Cheliferoidea</taxon>
        <taxon>Chernetidae</taxon>
        <taxon>Cordylochernes</taxon>
    </lineage>
</organism>
<dbReference type="InterPro" id="IPR036691">
    <property type="entry name" value="Endo/exonu/phosph_ase_sf"/>
</dbReference>
<dbReference type="InterPro" id="IPR043502">
    <property type="entry name" value="DNA/RNA_pol_sf"/>
</dbReference>
<dbReference type="InterPro" id="IPR005135">
    <property type="entry name" value="Endo/exonuclease/phosphatase"/>
</dbReference>
<dbReference type="InterPro" id="IPR001734">
    <property type="entry name" value="Na/solute_symporter"/>
</dbReference>
<dbReference type="InterPro" id="IPR000477">
    <property type="entry name" value="RT_dom"/>
</dbReference>
<dbReference type="Pfam" id="PF00078">
    <property type="entry name" value="RVT_1"/>
    <property type="match status" value="1"/>
</dbReference>
<evidence type="ECO:0000256" key="3">
    <source>
        <dbReference type="ARBA" id="ARBA00022448"/>
    </source>
</evidence>
<dbReference type="EMBL" id="CP092868">
    <property type="protein sequence ID" value="UYV68692.1"/>
    <property type="molecule type" value="Genomic_DNA"/>
</dbReference>
<feature type="transmembrane region" description="Helical" evidence="7">
    <location>
        <begin position="641"/>
        <end position="663"/>
    </location>
</feature>
<dbReference type="PANTHER" id="PTHR46154:SF4">
    <property type="entry name" value="UREA ACTIVE TRANSPORTER"/>
    <property type="match status" value="1"/>
</dbReference>
<dbReference type="Pfam" id="PF14529">
    <property type="entry name" value="Exo_endo_phos_2"/>
    <property type="match status" value="1"/>
</dbReference>
<keyword evidence="6 7" id="KW-0472">Membrane</keyword>
<feature type="transmembrane region" description="Helical" evidence="7">
    <location>
        <begin position="717"/>
        <end position="736"/>
    </location>
</feature>
<feature type="domain" description="Endonuclease/exonuclease/phosphatase" evidence="9">
    <location>
        <begin position="167"/>
        <end position="277"/>
    </location>
</feature>
<evidence type="ECO:0000256" key="4">
    <source>
        <dbReference type="ARBA" id="ARBA00022692"/>
    </source>
</evidence>
<evidence type="ECO:0000256" key="1">
    <source>
        <dbReference type="ARBA" id="ARBA00004141"/>
    </source>
</evidence>
<dbReference type="Proteomes" id="UP001235939">
    <property type="component" value="Chromosome 06"/>
</dbReference>
<dbReference type="PANTHER" id="PTHR46154">
    <property type="match status" value="1"/>
</dbReference>
<dbReference type="PROSITE" id="PS50283">
    <property type="entry name" value="NA_SOLUT_SYMP_3"/>
    <property type="match status" value="1"/>
</dbReference>
<evidence type="ECO:0000256" key="5">
    <source>
        <dbReference type="ARBA" id="ARBA00022989"/>
    </source>
</evidence>
<evidence type="ECO:0000259" key="9">
    <source>
        <dbReference type="Pfam" id="PF14529"/>
    </source>
</evidence>
<feature type="transmembrane region" description="Helical" evidence="7">
    <location>
        <begin position="800"/>
        <end position="828"/>
    </location>
</feature>
<comment type="subcellular location">
    <subcellularLocation>
        <location evidence="1">Membrane</location>
        <topology evidence="1">Multi-pass membrane protein</topology>
    </subcellularLocation>
</comment>
<sequence length="931" mass="104719">MLGTASNYRQSQTFTKVCLDHGAMINESCTPIPHSMRSDVDLHAASPVAQNKQGRVQDLASKQLSILQCNINGLCSTATKIKLEEIMEIAEKQKIQIIALQETKLNEKYNLKYKNYNILRKDRNKEGGGLAFLIKNLYYEDIAINIPNTSDLEAQGIKVYLNQNKTINIFNMYHPPNNKLIDDGTMAQFLTDNTIIVGDLNAKHPLWGCSTPNPRGKILSNLFDDNAFMCLNDGNPTQHSYSYNTAQALDISFSSPDIFHKCKWQILKSIGSDHLPILIEISTKTKTSSIKEKFWNFKKANWNLYQQNTNEDFRKAPTRIKDLEQNWISFKNTIIKAAKVSIPRGNIKKWIPNYTHQAKDIQTLITKRNELQKECTQNQTNCRTELNIVNAKIKRLYVNMKREKWKQTCENLNPRNPNTKLWHLAKQIDRAQPQTENTNMIKNTDGTPATNDKNAANLLGNSYQISSKIKFEIKDKKVEKKARKIIHDCKNVTSTHNIFHEKINMKELDYALENTDLNKTSGPDGIHGQMISNLGKNGKEKLLDIFNNSWKTGKLPQDWKTATIIPIKKLDKSADDPKNYRPISLTSICCKLMEKIILRRLTYHLDTRNLLPKEQYGFREGHGTIDQLLFFTQKIGISGPFWYASGAVVQILLFSMLSVQLKIKAPGAKTFLQVIKARFGTKPHLVYCFFALTTNILVTSNQMLGGTAVMTTLVRDVTVNFGTLVMVIIIGSYTWIGGLGATFYVSYFNTALIFVSILFFTFKVYHDPSTVDGILGNFGCVFADQSFWQSSVAAKPKDGVWGFLAGGLTWFAVPFSFATTMGLAYLALGTASGGRPLLNETQVGQGLVAPTVAKIVMGKTGEYLMLIMVLMAVTSTGSAEVIAVTSLLVYDIYQIYLKVILYFTAASNSRPCTLQNGIISSTRDFPKTKSI</sequence>
<name>A0ABY6KJT4_9ARAC</name>
<evidence type="ECO:0000313" key="10">
    <source>
        <dbReference type="EMBL" id="UYV68692.1"/>
    </source>
</evidence>
<evidence type="ECO:0000256" key="2">
    <source>
        <dbReference type="ARBA" id="ARBA00006434"/>
    </source>
</evidence>
<feature type="transmembrane region" description="Helical" evidence="7">
    <location>
        <begin position="863"/>
        <end position="890"/>
    </location>
</feature>
<evidence type="ECO:0000256" key="7">
    <source>
        <dbReference type="SAM" id="Phobius"/>
    </source>
</evidence>
<feature type="transmembrane region" description="Helical" evidence="7">
    <location>
        <begin position="743"/>
        <end position="762"/>
    </location>
</feature>
<feature type="domain" description="Reverse transcriptase" evidence="8">
    <location>
        <begin position="571"/>
        <end position="626"/>
    </location>
</feature>
<evidence type="ECO:0000313" key="11">
    <source>
        <dbReference type="Proteomes" id="UP001235939"/>
    </source>
</evidence>
<evidence type="ECO:0000256" key="6">
    <source>
        <dbReference type="ARBA" id="ARBA00023136"/>
    </source>
</evidence>
<proteinExistence type="inferred from homology"/>
<feature type="transmembrane region" description="Helical" evidence="7">
    <location>
        <begin position="684"/>
        <end position="705"/>
    </location>
</feature>
<keyword evidence="11" id="KW-1185">Reference proteome</keyword>
<comment type="similarity">
    <text evidence="2">Belongs to the sodium:solute symporter (SSF) (TC 2.A.21) family.</text>
</comment>
<keyword evidence="4 7" id="KW-0812">Transmembrane</keyword>